<organism evidence="2 3">
    <name type="scientific">Lujinxingia vulgaris</name>
    <dbReference type="NCBI Taxonomy" id="2600176"/>
    <lineage>
        <taxon>Bacteria</taxon>
        <taxon>Deltaproteobacteria</taxon>
        <taxon>Bradymonadales</taxon>
        <taxon>Lujinxingiaceae</taxon>
        <taxon>Lujinxingia</taxon>
    </lineage>
</organism>
<proteinExistence type="inferred from homology"/>
<dbReference type="OrthoDB" id="9799878at2"/>
<comment type="caution">
    <text evidence="2">The sequence shown here is derived from an EMBL/GenBank/DDBJ whole genome shotgun (WGS) entry which is preliminary data.</text>
</comment>
<evidence type="ECO:0000256" key="1">
    <source>
        <dbReference type="ARBA" id="ARBA00009820"/>
    </source>
</evidence>
<dbReference type="Gene3D" id="2.120.10.30">
    <property type="entry name" value="TolB, C-terminal domain"/>
    <property type="match status" value="2"/>
</dbReference>
<gene>
    <name evidence="2" type="ORF">FRC96_08760</name>
</gene>
<dbReference type="SUPFAM" id="SSF82171">
    <property type="entry name" value="DPP6 N-terminal domain-like"/>
    <property type="match status" value="1"/>
</dbReference>
<dbReference type="EMBL" id="VOSL01000043">
    <property type="protein sequence ID" value="TXD36804.1"/>
    <property type="molecule type" value="Genomic_DNA"/>
</dbReference>
<dbReference type="InterPro" id="IPR011659">
    <property type="entry name" value="WD40"/>
</dbReference>
<dbReference type="PANTHER" id="PTHR36842:SF1">
    <property type="entry name" value="PROTEIN TOLB"/>
    <property type="match status" value="1"/>
</dbReference>
<evidence type="ECO:0008006" key="4">
    <source>
        <dbReference type="Google" id="ProtNLM"/>
    </source>
</evidence>
<dbReference type="AlphaFoldDB" id="A0A5C6XH68"/>
<evidence type="ECO:0000313" key="2">
    <source>
        <dbReference type="EMBL" id="TXD36804.1"/>
    </source>
</evidence>
<dbReference type="PANTHER" id="PTHR36842">
    <property type="entry name" value="PROTEIN TOLB HOMOLOG"/>
    <property type="match status" value="1"/>
</dbReference>
<sequence length="1008" mass="112519">MLSTRRARCYNLRAMLLRPSHAPGRTRHLLAVMLRLWMLAILIGASVATFASPSAHALDDPERDYFTLTTPHFYIHYDDQTEALARRAAVAFEEAHLILAPTLDWTPRHRTHVVVTDRIDSANGFARAFGRNFITIYGMPPEADSVLGYFDDWLRVLAYHEYVHTLHIDTNPGLSQWVNRIFGKQFHPNAILPRWYTEGIATYFETTRAGTGRVDSPLFSMWLRTAALEDELFTLGQSTGLPVAWPSGSAAYLYGGFFAEYIARRHGESFIRDFNHLYGKRVIPYALNRSAREISGEGFDELWAGFMAEAQAKAWARQALTRAQGVSPTDLVTRGGGRHQYPTLRPGDRPEITYYAAAESAHPVFAGVRAGGLKPRSLREAEGAAGPSAWTPDGHTLIYSRSDSFEGVYTFQDLFAYDARSGQTRRLTRGDRAREPAVSPDGTLVAHVRNRRGTMELVVRPLDAPSQERVLVSGLQHPPEDDAHWQQISRPIFGPGGNTIIFSWWRLDLRQRDLWEVNLSDGALRQLTDTAAHELDPHLGPDGHLYYAADTGGVFNIFALDLETLERWQVSNVITGAFSPVVTPDGDFIYVSLYTARGFEIARLAHPHTRQHEPAQSVRPRPPIAYPEPELDLQPRPYRAARWMAPLTLLPDAGVLRAGAGLGATLEGYDPLELHSYTLSGGVTTAEGFEDPGANLGFVYRYGGLPFNLTLLGRFSDYPRARSLIAESRYVPFLERQYIGQLGLSFPLRILSERVSFTTNYRAEYTTFKERPRVTPEPGDIRPREPLLGWFNELSFGLSYSRLFRYARSISAERGISMSASVGVQHPALGHQYNALTFGYALSAFHPNPLIDRHVFALQLRGALTRSASGPQRQYAIGGLSPQEILSAVVFQEPRVGYPIRGFAPGVQRGQQYQLAKLEYRFPILDLDRGFSTLPLFFRQLKGQLFVDTGTAYNGYLADADVLTGIGAELQVDAILGYYLSNSLRLGYARGLGPEGITDLYLLLGAAF</sequence>
<accession>A0A5C6XH68</accession>
<dbReference type="InterPro" id="IPR011042">
    <property type="entry name" value="6-blade_b-propeller_TolB-like"/>
</dbReference>
<reference evidence="2 3" key="1">
    <citation type="submission" date="2019-08" db="EMBL/GenBank/DDBJ databases">
        <title>Bradymonadales sp. TMQ2.</title>
        <authorList>
            <person name="Liang Q."/>
        </authorList>
    </citation>
    <scope>NUCLEOTIDE SEQUENCE [LARGE SCALE GENOMIC DNA]</scope>
    <source>
        <strain evidence="2 3">TMQ2</strain>
    </source>
</reference>
<dbReference type="Pfam" id="PF07676">
    <property type="entry name" value="PD40"/>
    <property type="match status" value="2"/>
</dbReference>
<name>A0A5C6XH68_9DELT</name>
<protein>
    <recommendedName>
        <fullName evidence="4">Bacterial surface antigen (D15) domain-containing protein</fullName>
    </recommendedName>
</protein>
<dbReference type="Proteomes" id="UP000321046">
    <property type="component" value="Unassembled WGS sequence"/>
</dbReference>
<evidence type="ECO:0000313" key="3">
    <source>
        <dbReference type="Proteomes" id="UP000321046"/>
    </source>
</evidence>
<comment type="similarity">
    <text evidence="1">Belongs to the TolB family.</text>
</comment>